<dbReference type="AlphaFoldDB" id="G0MLI5"/>
<dbReference type="OrthoDB" id="5801624at2759"/>
<dbReference type="EMBL" id="GL379800">
    <property type="protein sequence ID" value="EGT35756.1"/>
    <property type="molecule type" value="Genomic_DNA"/>
</dbReference>
<organism evidence="2">
    <name type="scientific">Caenorhabditis brenneri</name>
    <name type="common">Nematode worm</name>
    <dbReference type="NCBI Taxonomy" id="135651"/>
    <lineage>
        <taxon>Eukaryota</taxon>
        <taxon>Metazoa</taxon>
        <taxon>Ecdysozoa</taxon>
        <taxon>Nematoda</taxon>
        <taxon>Chromadorea</taxon>
        <taxon>Rhabditida</taxon>
        <taxon>Rhabditina</taxon>
        <taxon>Rhabditomorpha</taxon>
        <taxon>Rhabditoidea</taxon>
        <taxon>Rhabditidae</taxon>
        <taxon>Peloderinae</taxon>
        <taxon>Caenorhabditis</taxon>
    </lineage>
</organism>
<dbReference type="InParanoid" id="G0MLI5"/>
<dbReference type="STRING" id="135651.G0MLI5"/>
<gene>
    <name evidence="1" type="ORF">CAEBREN_04584</name>
</gene>
<dbReference type="eggNOG" id="ENOG502SFGY">
    <property type="taxonomic scope" value="Eukaryota"/>
</dbReference>
<evidence type="ECO:0000313" key="1">
    <source>
        <dbReference type="EMBL" id="EGT35756.1"/>
    </source>
</evidence>
<dbReference type="HOGENOM" id="CLU_571402_0_0_1"/>
<dbReference type="FunCoup" id="G0MLI5">
    <property type="interactions" value="1906"/>
</dbReference>
<keyword evidence="2" id="KW-1185">Reference proteome</keyword>
<reference evidence="2" key="1">
    <citation type="submission" date="2011-07" db="EMBL/GenBank/DDBJ databases">
        <authorList>
            <consortium name="Caenorhabditis brenneri Sequencing and Analysis Consortium"/>
            <person name="Wilson R.K."/>
        </authorList>
    </citation>
    <scope>NUCLEOTIDE SEQUENCE [LARGE SCALE GENOMIC DNA]</scope>
    <source>
        <strain evidence="2">PB2801</strain>
    </source>
</reference>
<sequence length="419" mass="48223">MINFSVYVCPVKKKTYDGKERFDEFSCDDMYIKFYPHIQKIHFKKDPATPEQQAFYVEPSLQFQRAGDLKLMKYTLGALKRNPIDHDDWETMKTEKKEVETFEWDLSQKDLLILTNSRMCEINKPGYKFAPIFDAADAGQEDPAVTANWPSWLVKKEIGTAYVPTVDLPQVGNSKKTVDLLTHLKDLTPSTNSQLGAVTQVCPNYEKLGVTAARKPVFERSMHVSTASFHLLKPNMQPGGAYTFKWEFSMNNCQWIRFWATDKSMDAYKTDMKIEDTFDVFIQDGFMIPPDTDVPIEIPDLQLMDRMKFTIMREANPAAKQLGPDDNELIEFSFGTAHDDYLFRQFFISRAFGKANTNIHMIRSPRCESNILIDGGSFTEDSNDDPINLKDLDLCTYSYLIDNEEVKRVNALLSTQKNR</sequence>
<dbReference type="OMA" id="TNSRMCE"/>
<protein>
    <submittedName>
        <fullName evidence="1">Uncharacterized protein</fullName>
    </submittedName>
</protein>
<name>G0MLI5_CAEBE</name>
<evidence type="ECO:0000313" key="2">
    <source>
        <dbReference type="Proteomes" id="UP000008068"/>
    </source>
</evidence>
<dbReference type="Proteomes" id="UP000008068">
    <property type="component" value="Unassembled WGS sequence"/>
</dbReference>
<accession>G0MLI5</accession>
<proteinExistence type="predicted"/>